<dbReference type="CTD" id="20328805"/>
<dbReference type="Pfam" id="PF08598">
    <property type="entry name" value="Sds3"/>
    <property type="match status" value="1"/>
</dbReference>
<feature type="compositionally biased region" description="Polar residues" evidence="7">
    <location>
        <begin position="728"/>
        <end position="755"/>
    </location>
</feature>
<evidence type="ECO:0000256" key="4">
    <source>
        <dbReference type="ARBA" id="ARBA00023163"/>
    </source>
</evidence>
<dbReference type="GO" id="GO:0010468">
    <property type="term" value="P:regulation of gene expression"/>
    <property type="evidence" value="ECO:0007669"/>
    <property type="project" value="UniProtKB-ARBA"/>
</dbReference>
<keyword evidence="4" id="KW-0804">Transcription</keyword>
<organism evidence="8 9">
    <name type="scientific">Opisthorchis viverrini</name>
    <name type="common">Southeast Asian liver fluke</name>
    <dbReference type="NCBI Taxonomy" id="6198"/>
    <lineage>
        <taxon>Eukaryota</taxon>
        <taxon>Metazoa</taxon>
        <taxon>Spiralia</taxon>
        <taxon>Lophotrochozoa</taxon>
        <taxon>Platyhelminthes</taxon>
        <taxon>Trematoda</taxon>
        <taxon>Digenea</taxon>
        <taxon>Opisthorchiida</taxon>
        <taxon>Opisthorchiata</taxon>
        <taxon>Opisthorchiidae</taxon>
        <taxon>Opisthorchis</taxon>
    </lineage>
</organism>
<evidence type="ECO:0000313" key="8">
    <source>
        <dbReference type="EMBL" id="KER23450.1"/>
    </source>
</evidence>
<feature type="region of interest" description="Disordered" evidence="7">
    <location>
        <begin position="706"/>
        <end position="794"/>
    </location>
</feature>
<dbReference type="PANTHER" id="PTHR21964">
    <property type="entry name" value="BREAST CANCER METASTASIS-SUPPRESSOR 1"/>
    <property type="match status" value="1"/>
</dbReference>
<dbReference type="InterPro" id="IPR013907">
    <property type="entry name" value="Sds3"/>
</dbReference>
<keyword evidence="3" id="KW-0805">Transcription regulation</keyword>
<dbReference type="AlphaFoldDB" id="A0A074ZJB5"/>
<keyword evidence="5" id="KW-0539">Nucleus</keyword>
<feature type="compositionally biased region" description="Polar residues" evidence="7">
    <location>
        <begin position="763"/>
        <end position="777"/>
    </location>
</feature>
<dbReference type="SMART" id="SM01401">
    <property type="entry name" value="Sds3"/>
    <property type="match status" value="1"/>
</dbReference>
<evidence type="ECO:0000256" key="7">
    <source>
        <dbReference type="SAM" id="MobiDB-lite"/>
    </source>
</evidence>
<comment type="subcellular location">
    <subcellularLocation>
        <location evidence="1">Nucleus</location>
    </subcellularLocation>
</comment>
<dbReference type="RefSeq" id="XP_009172818.1">
    <property type="nucleotide sequence ID" value="XM_009174554.1"/>
</dbReference>
<feature type="compositionally biased region" description="Low complexity" evidence="7">
    <location>
        <begin position="552"/>
        <end position="564"/>
    </location>
</feature>
<evidence type="ECO:0000256" key="5">
    <source>
        <dbReference type="ARBA" id="ARBA00023242"/>
    </source>
</evidence>
<reference evidence="8 9" key="1">
    <citation type="submission" date="2013-11" db="EMBL/GenBank/DDBJ databases">
        <title>Opisthorchis viverrini - life in the bile duct.</title>
        <authorList>
            <person name="Young N.D."/>
            <person name="Nagarajan N."/>
            <person name="Lin S.J."/>
            <person name="Korhonen P.K."/>
            <person name="Jex A.R."/>
            <person name="Hall R.S."/>
            <person name="Safavi-Hemami H."/>
            <person name="Kaewkong W."/>
            <person name="Bertrand D."/>
            <person name="Gao S."/>
            <person name="Seet Q."/>
            <person name="Wongkham S."/>
            <person name="Teh B.T."/>
            <person name="Wongkham C."/>
            <person name="Intapan P.M."/>
            <person name="Maleewong W."/>
            <person name="Yang X."/>
            <person name="Hu M."/>
            <person name="Wang Z."/>
            <person name="Hofmann A."/>
            <person name="Sternberg P.W."/>
            <person name="Tan P."/>
            <person name="Wang J."/>
            <person name="Gasser R.B."/>
        </authorList>
    </citation>
    <scope>NUCLEOTIDE SEQUENCE [LARGE SCALE GENOMIC DNA]</scope>
</reference>
<evidence type="ECO:0000256" key="2">
    <source>
        <dbReference type="ARBA" id="ARBA00022491"/>
    </source>
</evidence>
<dbReference type="OrthoDB" id="70376at2759"/>
<dbReference type="KEGG" id="ovi:T265_14639"/>
<keyword evidence="6" id="KW-0175">Coiled coil</keyword>
<accession>A0A074ZJB5</accession>
<dbReference type="Proteomes" id="UP000054324">
    <property type="component" value="Unassembled WGS sequence"/>
</dbReference>
<dbReference type="STRING" id="6198.A0A074ZJB5"/>
<evidence type="ECO:0000313" key="9">
    <source>
        <dbReference type="Proteomes" id="UP000054324"/>
    </source>
</evidence>
<feature type="compositionally biased region" description="Polar residues" evidence="7">
    <location>
        <begin position="500"/>
        <end position="534"/>
    </location>
</feature>
<evidence type="ECO:0000256" key="3">
    <source>
        <dbReference type="ARBA" id="ARBA00023015"/>
    </source>
</evidence>
<dbReference type="EMBL" id="KL596849">
    <property type="protein sequence ID" value="KER23450.1"/>
    <property type="molecule type" value="Genomic_DNA"/>
</dbReference>
<feature type="region of interest" description="Disordered" evidence="7">
    <location>
        <begin position="498"/>
        <end position="564"/>
    </location>
</feature>
<feature type="coiled-coil region" evidence="6">
    <location>
        <begin position="338"/>
        <end position="365"/>
    </location>
</feature>
<dbReference type="GO" id="GO:0005654">
    <property type="term" value="C:nucleoplasm"/>
    <property type="evidence" value="ECO:0007669"/>
    <property type="project" value="UniProtKB-ARBA"/>
</dbReference>
<evidence type="ECO:0000256" key="6">
    <source>
        <dbReference type="SAM" id="Coils"/>
    </source>
</evidence>
<evidence type="ECO:0000256" key="1">
    <source>
        <dbReference type="ARBA" id="ARBA00004123"/>
    </source>
</evidence>
<sequence length="1019" mass="112178">MNAQAVREHNTFFVFSDFRTYESNGVLSKSFRIQSGIRQGCPLSPFFFYFEENAQVLLDELTSHPVPYCTLCTHKVLGRAHGHAPLTIQGEVMEVVEHFTYLESCVSSDCKVTDKVNARICKTRAAFAHWRHLWRQSGLFLNLKGRMYQATVRAVLLYRHLTRQSESEFSAHSGLPLKNVSSTRSCVVWDMCCLCLTIVSRGELCFPCPTQSGISGEMGNPCLAVWRLGNVWVLSVLLAFRDRDRVIPIAPGRRLCNTWLATDVSDDLAVHICPHRLNDCLEVLLNKSWLYGGEASVLNTDVDDDDNDNHLLHTDYETYRWFGYLMGVFLFCLHPPDLSDASETDDAYEEKVQDLKRQLKQLDDKTHPDYLKVRRKAEAWLNEEKQRVQILHEHRLETIAREYKKEMEACERDCELEKRRIQEYLVSLCEELKRRLEHDKKNIELTPSGDILDFKPAVTRKLRRRGGTDLPSNSSNNFLFWGDLLLCGPGWPLSAATHCKPSQTDPNHTSTELRSPIPTNGLETSVPDTNTGPTNPDAECADGPKSLKPADSTSSVIHSGGSGSSSMKSNNLFGSLGMNLFDGSLLSHLLASINSCGGGGSSGSNPYMYFNNSGLYNFMSGPPSGSAAAAVAAGLLMPSALNNPGSNSLAAALGTVAITLTGAPQSTAKKRRQQNAPPAAQLNLLLPENDIYEDLTKIHRACAKSVNTPSVGGSRKNSHHNTPFVGGQATSFGSPSHPGVQSNSLSDGPTSASTKSQKDGGTPTMNSPGSAGMSSPNPFGLDSGTPSRVQLPGLSCPTGSTPSGLSVWIDDGRLYCGQKCFQYGASVILEGRDGSSHRCTGTIVAIGAQDIAIRRSSDHGICRITVQQLKQGRYWNDYARATVDSNKSNYLQKVRLHVTDGSHRKSTSGTITSIMNKCKVEGGRYLRWWMAYVNHHMSWPDFWQASFNQLPASHPHTPNLRVIAKNVAGFQLQLNEVLVGFDVNSTYTNVPLADALGEKAFTDRHNTAKMNATPRRRNS</sequence>
<gene>
    <name evidence="8" type="ORF">T265_14639</name>
</gene>
<protein>
    <recommendedName>
        <fullName evidence="10">Reverse transcriptase domain-containing protein</fullName>
    </recommendedName>
</protein>
<name>A0A074ZJB5_OPIVI</name>
<keyword evidence="9" id="KW-1185">Reference proteome</keyword>
<dbReference type="GeneID" id="20328805"/>
<proteinExistence type="predicted"/>
<keyword evidence="2" id="KW-0678">Repressor</keyword>
<feature type="coiled-coil region" evidence="6">
    <location>
        <begin position="393"/>
        <end position="420"/>
    </location>
</feature>
<evidence type="ECO:0008006" key="10">
    <source>
        <dbReference type="Google" id="ProtNLM"/>
    </source>
</evidence>